<dbReference type="SUPFAM" id="SSF55961">
    <property type="entry name" value="Bet v1-like"/>
    <property type="match status" value="1"/>
</dbReference>
<dbReference type="SUPFAM" id="SSF51735">
    <property type="entry name" value="NAD(P)-binding Rossmann-fold domains"/>
    <property type="match status" value="1"/>
</dbReference>
<evidence type="ECO:0000313" key="2">
    <source>
        <dbReference type="EMBL" id="MPY11778.1"/>
    </source>
</evidence>
<dbReference type="EMBL" id="VJXX01000005">
    <property type="protein sequence ID" value="MPY11778.1"/>
    <property type="molecule type" value="Genomic_DNA"/>
</dbReference>
<dbReference type="InterPro" id="IPR036291">
    <property type="entry name" value="NAD(P)-bd_dom_sf"/>
</dbReference>
<sequence length="509" mass="55385">MDTDGTQGTDGKLILVTGATGYIGGRLVTKLVADGRRVRVIVRSPQKLKDVPWAGSVDIVQGDLQDEETMRTVTQGVDTLYYLVHSMGSGRDFDKRESAIAATVSEAAAVAGVRRIVYLGGLHPEGVELSTHMRSRTQVGKILLDSGTPTIAFQAGVVIGSGSASFEMIRHLSDVLPVMPAPKWVLNHIEPIAVRDVIHYLVGALDLPDTLNRTFDIGSREVLTYAEMMNQYAEAAGLPRRKILALPVLTPRLAGHWVNLVTPIPRAMAMPLIESLQHDAVTAEQGIDEYIPAPEGGLTGYRRSVDLALGKMRGGEVETSWAGASQIDTEADPLPSDPQWAGHTVFTDVQTYSSTASPQKLWSVVEGIGGENGWYSWPVGWAARGWMDKLAGGVGLRRGRRDAKELLTGEALDFWRVEELVRGERLRLRAEMKVPGRAWLEFRVEPDGSGSSYYQRAVFFPQGLSGRLYWLAVLPFHGFIFTSMARNIAKTAEALPGEAETTASEPAAA</sequence>
<dbReference type="PANTHER" id="PTHR12126:SF11">
    <property type="entry name" value="NADH DEHYDROGENASE [UBIQUINONE] 1 ALPHA SUBCOMPLEX SUBUNIT 9, MITOCHONDRIAL"/>
    <property type="match status" value="1"/>
</dbReference>
<proteinExistence type="predicted"/>
<dbReference type="PANTHER" id="PTHR12126">
    <property type="entry name" value="NADH-UBIQUINONE OXIDOREDUCTASE 39 KDA SUBUNIT-RELATED"/>
    <property type="match status" value="1"/>
</dbReference>
<accession>A0A7X1NRX5</accession>
<comment type="caution">
    <text evidence="2">The sequence shown here is derived from an EMBL/GenBank/DDBJ whole genome shotgun (WGS) entry which is preliminary data.</text>
</comment>
<evidence type="ECO:0000259" key="1">
    <source>
        <dbReference type="Pfam" id="PF13460"/>
    </source>
</evidence>
<protein>
    <submittedName>
        <fullName evidence="2">SDR family oxidoreductase</fullName>
    </submittedName>
</protein>
<dbReference type="Pfam" id="PF13460">
    <property type="entry name" value="NAD_binding_10"/>
    <property type="match status" value="1"/>
</dbReference>
<dbReference type="InterPro" id="IPR051207">
    <property type="entry name" value="ComplexI_NDUFA9_subunit"/>
</dbReference>
<organism evidence="2 3">
    <name type="scientific">Arthrobacter bussei</name>
    <dbReference type="NCBI Taxonomy" id="2594179"/>
    <lineage>
        <taxon>Bacteria</taxon>
        <taxon>Bacillati</taxon>
        <taxon>Actinomycetota</taxon>
        <taxon>Actinomycetes</taxon>
        <taxon>Micrococcales</taxon>
        <taxon>Micrococcaceae</taxon>
        <taxon>Arthrobacter</taxon>
    </lineage>
</organism>
<dbReference type="Proteomes" id="UP000326464">
    <property type="component" value="Unassembled WGS sequence"/>
</dbReference>
<keyword evidence="3" id="KW-1185">Reference proteome</keyword>
<dbReference type="InterPro" id="IPR016040">
    <property type="entry name" value="NAD(P)-bd_dom"/>
</dbReference>
<evidence type="ECO:0000313" key="3">
    <source>
        <dbReference type="Proteomes" id="UP000326464"/>
    </source>
</evidence>
<dbReference type="OrthoDB" id="9774199at2"/>
<dbReference type="AlphaFoldDB" id="A0A7X1NRX5"/>
<gene>
    <name evidence="2" type="ORF">FNH21_13815</name>
</gene>
<name>A0A7X1NRX5_9MICC</name>
<dbReference type="RefSeq" id="WP_152816669.1">
    <property type="nucleotide sequence ID" value="NZ_VJXX01000005.1"/>
</dbReference>
<reference evidence="3" key="1">
    <citation type="submission" date="2019-07" db="EMBL/GenBank/DDBJ databases">
        <title>Arthrobacter KR32 sp. nov., isolated from mountain cheese made of cows milk.</title>
        <authorList>
            <person name="Flegler A."/>
        </authorList>
    </citation>
    <scope>NUCLEOTIDE SEQUENCE [LARGE SCALE GENOMIC DNA]</scope>
    <source>
        <strain evidence="3">KR32</strain>
    </source>
</reference>
<dbReference type="Gene3D" id="3.40.50.720">
    <property type="entry name" value="NAD(P)-binding Rossmann-like Domain"/>
    <property type="match status" value="1"/>
</dbReference>
<dbReference type="Pfam" id="PF11066">
    <property type="entry name" value="DUF2867"/>
    <property type="match status" value="1"/>
</dbReference>
<dbReference type="InterPro" id="IPR021295">
    <property type="entry name" value="DUF2867"/>
</dbReference>
<dbReference type="GO" id="GO:0044877">
    <property type="term" value="F:protein-containing complex binding"/>
    <property type="evidence" value="ECO:0007669"/>
    <property type="project" value="TreeGrafter"/>
</dbReference>
<feature type="domain" description="NAD(P)-binding" evidence="1">
    <location>
        <begin position="18"/>
        <end position="123"/>
    </location>
</feature>